<gene>
    <name evidence="4" type="ORF">M23134_02324</name>
</gene>
<evidence type="ECO:0000256" key="1">
    <source>
        <dbReference type="ARBA" id="ARBA00022729"/>
    </source>
</evidence>
<keyword evidence="2" id="KW-1133">Transmembrane helix</keyword>
<dbReference type="PANTHER" id="PTHR21666:SF289">
    <property type="entry name" value="L-ALA--D-GLU ENDOPEPTIDASE"/>
    <property type="match status" value="1"/>
</dbReference>
<dbReference type="eggNOG" id="COG0739">
    <property type="taxonomic scope" value="Bacteria"/>
</dbReference>
<dbReference type="Gene3D" id="2.70.70.10">
    <property type="entry name" value="Glucose Permease (Domain IIA)"/>
    <property type="match status" value="1"/>
</dbReference>
<name>A1ZKA7_MICM2</name>
<evidence type="ECO:0000259" key="3">
    <source>
        <dbReference type="Pfam" id="PF01551"/>
    </source>
</evidence>
<dbReference type="SUPFAM" id="SSF51261">
    <property type="entry name" value="Duplicated hybrid motif"/>
    <property type="match status" value="1"/>
</dbReference>
<keyword evidence="2" id="KW-0472">Membrane</keyword>
<dbReference type="Proteomes" id="UP000004095">
    <property type="component" value="Unassembled WGS sequence"/>
</dbReference>
<dbReference type="CDD" id="cd12797">
    <property type="entry name" value="M23_peptidase"/>
    <property type="match status" value="1"/>
</dbReference>
<comment type="caution">
    <text evidence="4">The sequence shown here is derived from an EMBL/GenBank/DDBJ whole genome shotgun (WGS) entry which is preliminary data.</text>
</comment>
<evidence type="ECO:0000256" key="2">
    <source>
        <dbReference type="SAM" id="Phobius"/>
    </source>
</evidence>
<dbReference type="InterPro" id="IPR050570">
    <property type="entry name" value="Cell_wall_metabolism_enzyme"/>
</dbReference>
<dbReference type="InterPro" id="IPR011055">
    <property type="entry name" value="Dup_hybrid_motif"/>
</dbReference>
<organism evidence="4 5">
    <name type="scientific">Microscilla marina ATCC 23134</name>
    <dbReference type="NCBI Taxonomy" id="313606"/>
    <lineage>
        <taxon>Bacteria</taxon>
        <taxon>Pseudomonadati</taxon>
        <taxon>Bacteroidota</taxon>
        <taxon>Cytophagia</taxon>
        <taxon>Cytophagales</taxon>
        <taxon>Microscillaceae</taxon>
        <taxon>Microscilla</taxon>
    </lineage>
</organism>
<evidence type="ECO:0000313" key="4">
    <source>
        <dbReference type="EMBL" id="EAY29133.1"/>
    </source>
</evidence>
<dbReference type="PANTHER" id="PTHR21666">
    <property type="entry name" value="PEPTIDASE-RELATED"/>
    <property type="match status" value="1"/>
</dbReference>
<sequence>MKVKKTLSNWLTTRYKLIIRNEESLEEKKQIPYTYSIVIFIATLFSGLVFTLGFFTSQKFFSESTLTTDNGAEFVRSVKTLNQKIDSISSQVQGREFFIKNFRNVVGGKVKYFNNEDSAKSKIPVIRKVSDSINPDYIDPNDKLLREEFEGSSGNPLMGGQGIKSLKSLYLFAPLKGVISKKYNPRQQNYGVDIVSTHGSTVSSIADGTIIMTSWTSDKGYVVAIQHQSNLISVYTHCATLFQNKRVGSFLKAGEAVALLGKNSKNKPFLHFELWYKGTPVNPEAFVSF</sequence>
<keyword evidence="5" id="KW-1185">Reference proteome</keyword>
<evidence type="ECO:0000313" key="5">
    <source>
        <dbReference type="Proteomes" id="UP000004095"/>
    </source>
</evidence>
<dbReference type="AlphaFoldDB" id="A1ZKA7"/>
<dbReference type="GO" id="GO:0004222">
    <property type="term" value="F:metalloendopeptidase activity"/>
    <property type="evidence" value="ECO:0007669"/>
    <property type="project" value="TreeGrafter"/>
</dbReference>
<dbReference type="InterPro" id="IPR016047">
    <property type="entry name" value="M23ase_b-sheet_dom"/>
</dbReference>
<keyword evidence="1" id="KW-0732">Signal</keyword>
<accession>A1ZKA7</accession>
<feature type="transmembrane region" description="Helical" evidence="2">
    <location>
        <begin position="33"/>
        <end position="55"/>
    </location>
</feature>
<reference evidence="4 5" key="1">
    <citation type="submission" date="2007-01" db="EMBL/GenBank/DDBJ databases">
        <authorList>
            <person name="Haygood M."/>
            <person name="Podell S."/>
            <person name="Anderson C."/>
            <person name="Hopkinson B."/>
            <person name="Roe K."/>
            <person name="Barbeau K."/>
            <person name="Gaasterland T."/>
            <person name="Ferriera S."/>
            <person name="Johnson J."/>
            <person name="Kravitz S."/>
            <person name="Beeson K."/>
            <person name="Sutton G."/>
            <person name="Rogers Y.-H."/>
            <person name="Friedman R."/>
            <person name="Frazier M."/>
            <person name="Venter J.C."/>
        </authorList>
    </citation>
    <scope>NUCLEOTIDE SEQUENCE [LARGE SCALE GENOMIC DNA]</scope>
    <source>
        <strain evidence="4 5">ATCC 23134</strain>
    </source>
</reference>
<keyword evidence="2" id="KW-0812">Transmembrane</keyword>
<proteinExistence type="predicted"/>
<dbReference type="EMBL" id="AAWS01000012">
    <property type="protein sequence ID" value="EAY29133.1"/>
    <property type="molecule type" value="Genomic_DNA"/>
</dbReference>
<dbReference type="OrthoDB" id="9814377at2"/>
<feature type="domain" description="M23ase beta-sheet core" evidence="3">
    <location>
        <begin position="188"/>
        <end position="283"/>
    </location>
</feature>
<protein>
    <submittedName>
        <fullName evidence="4">M23 peptidase domain protein</fullName>
    </submittedName>
</protein>
<dbReference type="RefSeq" id="WP_002696722.1">
    <property type="nucleotide sequence ID" value="NZ_AAWS01000012.1"/>
</dbReference>
<dbReference type="Pfam" id="PF01551">
    <property type="entry name" value="Peptidase_M23"/>
    <property type="match status" value="1"/>
</dbReference>